<feature type="transmembrane region" description="Helical" evidence="11">
    <location>
        <begin position="73"/>
        <end position="97"/>
    </location>
</feature>
<feature type="domain" description="ABC transporter" evidence="12">
    <location>
        <begin position="403"/>
        <end position="680"/>
    </location>
</feature>
<evidence type="ECO:0000256" key="6">
    <source>
        <dbReference type="ARBA" id="ARBA00022741"/>
    </source>
</evidence>
<dbReference type="PROSITE" id="PS50929">
    <property type="entry name" value="ABC_TM1F"/>
    <property type="match status" value="2"/>
</dbReference>
<feature type="region of interest" description="Disordered" evidence="10">
    <location>
        <begin position="1"/>
        <end position="55"/>
    </location>
</feature>
<evidence type="ECO:0000256" key="3">
    <source>
        <dbReference type="ARBA" id="ARBA00022448"/>
    </source>
</evidence>
<evidence type="ECO:0000256" key="11">
    <source>
        <dbReference type="SAM" id="Phobius"/>
    </source>
</evidence>
<dbReference type="CDD" id="cd18577">
    <property type="entry name" value="ABC_6TM_Pgp_ABCB1_D1_like"/>
    <property type="match status" value="1"/>
</dbReference>
<organism evidence="14 15">
    <name type="scientific">Talaromyces islandicus</name>
    <name type="common">Penicillium islandicum</name>
    <dbReference type="NCBI Taxonomy" id="28573"/>
    <lineage>
        <taxon>Eukaryota</taxon>
        <taxon>Fungi</taxon>
        <taxon>Dikarya</taxon>
        <taxon>Ascomycota</taxon>
        <taxon>Pezizomycotina</taxon>
        <taxon>Eurotiomycetes</taxon>
        <taxon>Eurotiomycetidae</taxon>
        <taxon>Eurotiales</taxon>
        <taxon>Trichocomaceae</taxon>
        <taxon>Talaromyces</taxon>
        <taxon>Talaromyces sect. Islandici</taxon>
    </lineage>
</organism>
<feature type="transmembrane region" description="Helical" evidence="11">
    <location>
        <begin position="787"/>
        <end position="813"/>
    </location>
</feature>
<feature type="transmembrane region" description="Helical" evidence="11">
    <location>
        <begin position="127"/>
        <end position="148"/>
    </location>
</feature>
<evidence type="ECO:0000259" key="12">
    <source>
        <dbReference type="PROSITE" id="PS50893"/>
    </source>
</evidence>
<gene>
    <name evidence="14" type="ORF">PISL3812_08356</name>
</gene>
<dbReference type="Pfam" id="PF00664">
    <property type="entry name" value="ABC_membrane"/>
    <property type="match status" value="2"/>
</dbReference>
<dbReference type="SMART" id="SM00382">
    <property type="entry name" value="AAA"/>
    <property type="match status" value="2"/>
</dbReference>
<keyword evidence="7" id="KW-0067">ATP-binding</keyword>
<dbReference type="InterPro" id="IPR003439">
    <property type="entry name" value="ABC_transporter-like_ATP-bd"/>
</dbReference>
<dbReference type="Gene3D" id="3.40.50.300">
    <property type="entry name" value="P-loop containing nucleotide triphosphate hydrolases"/>
    <property type="match status" value="2"/>
</dbReference>
<dbReference type="EMBL" id="CVMT01000009">
    <property type="protein sequence ID" value="CRG91308.1"/>
    <property type="molecule type" value="Genomic_DNA"/>
</dbReference>
<evidence type="ECO:0000256" key="10">
    <source>
        <dbReference type="SAM" id="MobiDB-lite"/>
    </source>
</evidence>
<evidence type="ECO:0000256" key="9">
    <source>
        <dbReference type="ARBA" id="ARBA00023136"/>
    </source>
</evidence>
<dbReference type="SUPFAM" id="SSF90123">
    <property type="entry name" value="ABC transporter transmembrane region"/>
    <property type="match status" value="2"/>
</dbReference>
<keyword evidence="3" id="KW-0813">Transport</keyword>
<dbReference type="GO" id="GO:0090374">
    <property type="term" value="P:oligopeptide export from mitochondrion"/>
    <property type="evidence" value="ECO:0007669"/>
    <property type="project" value="TreeGrafter"/>
</dbReference>
<dbReference type="OMA" id="NIEAGSH"/>
<keyword evidence="5" id="KW-0677">Repeat</keyword>
<keyword evidence="4 11" id="KW-0812">Transmembrane</keyword>
<keyword evidence="15" id="KW-1185">Reference proteome</keyword>
<dbReference type="PROSITE" id="PS50893">
    <property type="entry name" value="ABC_TRANSPORTER_2"/>
    <property type="match status" value="2"/>
</dbReference>
<feature type="transmembrane region" description="Helical" evidence="11">
    <location>
        <begin position="202"/>
        <end position="219"/>
    </location>
</feature>
<evidence type="ECO:0000256" key="2">
    <source>
        <dbReference type="ARBA" id="ARBA00007577"/>
    </source>
</evidence>
<dbReference type="PANTHER" id="PTHR43394">
    <property type="entry name" value="ATP-DEPENDENT PERMEASE MDL1, MITOCHONDRIAL"/>
    <property type="match status" value="1"/>
</dbReference>
<feature type="transmembrane region" description="Helical" evidence="11">
    <location>
        <begin position="866"/>
        <end position="886"/>
    </location>
</feature>
<feature type="domain" description="ABC transmembrane type-1" evidence="13">
    <location>
        <begin position="749"/>
        <end position="1034"/>
    </location>
</feature>
<feature type="transmembrane region" description="Helical" evidence="11">
    <location>
        <begin position="892"/>
        <end position="910"/>
    </location>
</feature>
<feature type="transmembrane region" description="Helical" evidence="11">
    <location>
        <begin position="304"/>
        <end position="324"/>
    </location>
</feature>
<dbReference type="PANTHER" id="PTHR43394:SF11">
    <property type="entry name" value="ATP-BINDING CASSETTE TRANSPORTER"/>
    <property type="match status" value="1"/>
</dbReference>
<feature type="transmembrane region" description="Helical" evidence="11">
    <location>
        <begin position="742"/>
        <end position="767"/>
    </location>
</feature>
<protein>
    <submittedName>
        <fullName evidence="14">Multidrug resistance protein 1B</fullName>
    </submittedName>
</protein>
<dbReference type="Gene3D" id="1.20.1560.10">
    <property type="entry name" value="ABC transporter type 1, transmembrane domain"/>
    <property type="match status" value="1"/>
</dbReference>
<feature type="transmembrane region" description="Helical" evidence="11">
    <location>
        <begin position="225"/>
        <end position="249"/>
    </location>
</feature>
<dbReference type="GO" id="GO:0005886">
    <property type="term" value="C:plasma membrane"/>
    <property type="evidence" value="ECO:0007669"/>
    <property type="project" value="UniProtKB-SubCell"/>
</dbReference>
<dbReference type="InterPro" id="IPR017871">
    <property type="entry name" value="ABC_transporter-like_CS"/>
</dbReference>
<accession>A0A0U1M6Z7</accession>
<dbReference type="GO" id="GO:0016887">
    <property type="term" value="F:ATP hydrolysis activity"/>
    <property type="evidence" value="ECO:0007669"/>
    <property type="project" value="InterPro"/>
</dbReference>
<feature type="transmembrane region" description="Helical" evidence="11">
    <location>
        <begin position="972"/>
        <end position="993"/>
    </location>
</feature>
<dbReference type="InterPro" id="IPR003593">
    <property type="entry name" value="AAA+_ATPase"/>
</dbReference>
<sequence>MGDESPLRLSQERADAFSAKSPTLAATGQRPDSKSSASPKEEVGEKSKDGETPTKQNFGDLVRVLKHGSKVDFVVFGVATACSLGSGVVLPLMNIVFGNLVGGFSDYFTPGNKMTGDEFKRQTNHNALLIVYLFIGKFVLTYIAMFCFRMAGLRVTANLRLAYMRSVFSLPISLLDEVSTGTVSNTITSSSNAIQSSIADRLAILFQSIGLLISAYVVAFKYSWALTLAATSSLVFMVIVYSIGVPFLLKGQKESAEADEKHASIASDIFGSIRTVFSLGAESALSDNYFHWVDISRQRNADMVWAMSWQLGMGLFAVPANYALSFWLGLDLYQKGMIHNINTVITVFFSVLIVGTIMGSIVLPVMQLTKAVTAASGFFKIIDSESITLGGLKDPEVSAHADIEFKDVKFAYPTRSHVQILKGLNLIFEKGKTTALVGPSGCGKSTIVGLVERWYQLDNSVVHESPEKVDEGETIMTSETTLDVNQTSRNTGTILVDGHNLNEIDVKWWRTQIGLVQQEPFLFNDTIYGNVALGLIGSQWENETEEIKRDLIKGACKEAFADEFIERLPKGYDTMVGEGGIKLSGGQRQRLAIARSIVKRPTILILDEATSSIDVRGERIVQEALDRVAATRTTIMIAHRLSTIRKADRIIVLQTGMKKEEGNHEELMAIEDGLYFNLVNAQKISSESTGTEAKSVDDVLNTEEPMEENPAFESDNKESQKAKKEKTDYLVLAKIVGEQSSLWFLWIPLLIAAMGVGASYALQSWFFAQLIQVFQYTGDKLTSSRNFWALMFFVLALAVGVCYAVLGFTATSLSARVSSIYRKEYYRNILTQPISFHDAENNSSGSLMSKLTTDPKQVQEAFSVHGAFPLISIWNLIGCVAISFSFGWKLSLVALLAALPVMFVAAFLRIRHEVKFDAMNAAVFSESSQFATEAIGAFRTVSSLTMEDYILHRFDTLVKDQIKRAFRKASHATLVFALSDSVELCAMALTFWYGGQLLAERTYDPLHFFVIYIAVVQGGQAAGQAFSLAPIFGQATGGADRIFKLRYLVSKQEAESSKEGKAPLKDIPRKSGVNAGASIEMTNIAFKYPTRDVPIFHSLSLSIPSGHFVAFVGPSGCGKTTIISLLERFYDPVAGGISFNGMPLEDLDVASYRKQVSLVAQEPRLFDGSIRDNLLLGMSLPASSSSEDKQVLEERMEQACRDAEIHDFITSLPEGYDTQLGSQTQTALSGGQKQRLCIARALLRSPSLLLLDEATSSLDSQSEKLVQAALDRLAAKRSMTIVAVAHRLATIQKADTIYVFGESEHGTGSRLIEQGGHEDLLRRRGMYWQMCQAQALDR</sequence>
<dbReference type="STRING" id="28573.A0A0U1M6Z7"/>
<feature type="domain" description="ABC transporter" evidence="12">
    <location>
        <begin position="1079"/>
        <end position="1333"/>
    </location>
</feature>
<dbReference type="Proteomes" id="UP000054383">
    <property type="component" value="Unassembled WGS sequence"/>
</dbReference>
<dbReference type="InterPro" id="IPR027417">
    <property type="entry name" value="P-loop_NTPase"/>
</dbReference>
<dbReference type="InterPro" id="IPR036640">
    <property type="entry name" value="ABC1_TM_sf"/>
</dbReference>
<feature type="transmembrane region" description="Helical" evidence="11">
    <location>
        <begin position="344"/>
        <end position="366"/>
    </location>
</feature>
<evidence type="ECO:0000256" key="7">
    <source>
        <dbReference type="ARBA" id="ARBA00022840"/>
    </source>
</evidence>
<dbReference type="GO" id="GO:0005743">
    <property type="term" value="C:mitochondrial inner membrane"/>
    <property type="evidence" value="ECO:0007669"/>
    <property type="project" value="TreeGrafter"/>
</dbReference>
<evidence type="ECO:0000259" key="13">
    <source>
        <dbReference type="PROSITE" id="PS50929"/>
    </source>
</evidence>
<dbReference type="Pfam" id="PF00005">
    <property type="entry name" value="ABC_tran"/>
    <property type="match status" value="2"/>
</dbReference>
<dbReference type="OrthoDB" id="6500128at2759"/>
<comment type="subcellular location">
    <subcellularLocation>
        <location evidence="1">Cell membrane</location>
        <topology evidence="1">Multi-pass membrane protein</topology>
    </subcellularLocation>
</comment>
<dbReference type="PROSITE" id="PS00211">
    <property type="entry name" value="ABC_TRANSPORTER_1"/>
    <property type="match status" value="2"/>
</dbReference>
<keyword evidence="9 11" id="KW-0472">Membrane</keyword>
<dbReference type="InterPro" id="IPR011527">
    <property type="entry name" value="ABC1_TM_dom"/>
</dbReference>
<comment type="similarity">
    <text evidence="2">Belongs to the ABC transporter superfamily. ABCB family. Multidrug resistance exporter (TC 3.A.1.201) subfamily.</text>
</comment>
<feature type="domain" description="ABC transmembrane type-1" evidence="13">
    <location>
        <begin position="78"/>
        <end position="370"/>
    </location>
</feature>
<dbReference type="FunFam" id="1.20.1560.10:FF:000057">
    <property type="entry name" value="ABC multidrug transporter SitT"/>
    <property type="match status" value="1"/>
</dbReference>
<evidence type="ECO:0000256" key="1">
    <source>
        <dbReference type="ARBA" id="ARBA00004651"/>
    </source>
</evidence>
<dbReference type="SUPFAM" id="SSF52540">
    <property type="entry name" value="P-loop containing nucleoside triphosphate hydrolases"/>
    <property type="match status" value="2"/>
</dbReference>
<evidence type="ECO:0000256" key="5">
    <source>
        <dbReference type="ARBA" id="ARBA00022737"/>
    </source>
</evidence>
<keyword evidence="6" id="KW-0547">Nucleotide-binding</keyword>
<feature type="compositionally biased region" description="Basic and acidic residues" evidence="10">
    <location>
        <begin position="39"/>
        <end position="52"/>
    </location>
</feature>
<evidence type="ECO:0000256" key="4">
    <source>
        <dbReference type="ARBA" id="ARBA00022692"/>
    </source>
</evidence>
<reference evidence="14 15" key="1">
    <citation type="submission" date="2015-04" db="EMBL/GenBank/DDBJ databases">
        <authorList>
            <person name="Syromyatnikov M.Y."/>
            <person name="Popov V.N."/>
        </authorList>
    </citation>
    <scope>NUCLEOTIDE SEQUENCE [LARGE SCALE GENOMIC DNA]</scope>
    <source>
        <strain evidence="14">WF-38-12</strain>
    </source>
</reference>
<dbReference type="GO" id="GO:0005524">
    <property type="term" value="F:ATP binding"/>
    <property type="evidence" value="ECO:0007669"/>
    <property type="project" value="UniProtKB-KW"/>
</dbReference>
<evidence type="ECO:0000313" key="14">
    <source>
        <dbReference type="EMBL" id="CRG91308.1"/>
    </source>
</evidence>
<dbReference type="InterPro" id="IPR039421">
    <property type="entry name" value="Type_1_exporter"/>
</dbReference>
<evidence type="ECO:0000313" key="15">
    <source>
        <dbReference type="Proteomes" id="UP000054383"/>
    </source>
</evidence>
<dbReference type="FunFam" id="3.40.50.300:FF:000913">
    <property type="entry name" value="ABC multidrug transporter SitT"/>
    <property type="match status" value="1"/>
</dbReference>
<name>A0A0U1M6Z7_TALIS</name>
<dbReference type="GO" id="GO:0015421">
    <property type="term" value="F:ABC-type oligopeptide transporter activity"/>
    <property type="evidence" value="ECO:0007669"/>
    <property type="project" value="TreeGrafter"/>
</dbReference>
<evidence type="ECO:0000256" key="8">
    <source>
        <dbReference type="ARBA" id="ARBA00022989"/>
    </source>
</evidence>
<keyword evidence="8 11" id="KW-1133">Transmembrane helix</keyword>
<proteinExistence type="inferred from homology"/>
<dbReference type="CDD" id="cd18578">
    <property type="entry name" value="ABC_6TM_Pgp_ABCB1_D2_like"/>
    <property type="match status" value="1"/>
</dbReference>